<dbReference type="AlphaFoldDB" id="A0A7X5HUH9"/>
<dbReference type="GO" id="GO:0006772">
    <property type="term" value="P:thiamine metabolic process"/>
    <property type="evidence" value="ECO:0007669"/>
    <property type="project" value="UniProtKB-UniRule"/>
</dbReference>
<evidence type="ECO:0000313" key="8">
    <source>
        <dbReference type="Proteomes" id="UP000461585"/>
    </source>
</evidence>
<dbReference type="RefSeq" id="WP_162369611.1">
    <property type="nucleotide sequence ID" value="NZ_JAAEEH010000007.1"/>
</dbReference>
<keyword evidence="8" id="KW-1185">Reference proteome</keyword>
<name>A0A7X5HUH9_9FIRM</name>
<evidence type="ECO:0000259" key="6">
    <source>
        <dbReference type="SMART" id="SM00983"/>
    </source>
</evidence>
<dbReference type="InterPro" id="IPR006282">
    <property type="entry name" value="Thi_PPkinase"/>
</dbReference>
<evidence type="ECO:0000313" key="7">
    <source>
        <dbReference type="EMBL" id="NDL66883.1"/>
    </source>
</evidence>
<dbReference type="Proteomes" id="UP000461585">
    <property type="component" value="Unassembled WGS sequence"/>
</dbReference>
<feature type="domain" description="Thiamin pyrophosphokinase thiamin-binding" evidence="6">
    <location>
        <begin position="142"/>
        <end position="207"/>
    </location>
</feature>
<dbReference type="PANTHER" id="PTHR41299:SF1">
    <property type="entry name" value="THIAMINE PYROPHOSPHOKINASE"/>
    <property type="match status" value="1"/>
</dbReference>
<comment type="caution">
    <text evidence="7">The sequence shown here is derived from an EMBL/GenBank/DDBJ whole genome shotgun (WGS) entry which is preliminary data.</text>
</comment>
<dbReference type="GO" id="GO:0016301">
    <property type="term" value="F:kinase activity"/>
    <property type="evidence" value="ECO:0007669"/>
    <property type="project" value="UniProtKB-KW"/>
</dbReference>
<dbReference type="NCBIfam" id="TIGR01378">
    <property type="entry name" value="thi_PPkinase"/>
    <property type="match status" value="1"/>
</dbReference>
<evidence type="ECO:0000256" key="2">
    <source>
        <dbReference type="ARBA" id="ARBA00022741"/>
    </source>
</evidence>
<dbReference type="InterPro" id="IPR007373">
    <property type="entry name" value="Thiamin_PyroPKinase_B1-bd"/>
</dbReference>
<dbReference type="InterPro" id="IPR036371">
    <property type="entry name" value="TPK_B1-bd_sf"/>
</dbReference>
<dbReference type="InterPro" id="IPR036759">
    <property type="entry name" value="TPK_catalytic_sf"/>
</dbReference>
<proteinExistence type="predicted"/>
<dbReference type="SUPFAM" id="SSF63862">
    <property type="entry name" value="Thiamin pyrophosphokinase, substrate-binding domain"/>
    <property type="match status" value="1"/>
</dbReference>
<sequence>MRVCVVTGGALDRDLLLSLDLKNRWDRILGVDRGAQFLAELGLWPDLVLGDLDSAEPSAVRALEEKGLEFLRFPPEKDLTDTHLALEHCRDMGATEVLVLGATGNRLDHMFANLFLGFRYRKDFTCVFRDPWNEVHPLEGPGTFQFEASEFPYLSILPVSDTARVLEVSGVRYPLGERLLERSDSLGISNEVLGTKATLRLGEGKVLVFRSKD</sequence>
<keyword evidence="2" id="KW-0547">Nucleotide-binding</keyword>
<dbReference type="InterPro" id="IPR007371">
    <property type="entry name" value="TPK_catalytic"/>
</dbReference>
<dbReference type="SUPFAM" id="SSF63999">
    <property type="entry name" value="Thiamin pyrophosphokinase, catalytic domain"/>
    <property type="match status" value="1"/>
</dbReference>
<dbReference type="SMART" id="SM00983">
    <property type="entry name" value="TPK_B1_binding"/>
    <property type="match status" value="1"/>
</dbReference>
<reference evidence="7 8" key="1">
    <citation type="submission" date="2020-01" db="EMBL/GenBank/DDBJ databases">
        <title>Anaeroalcalibacter tamaniensis gen. nov., sp. nov., moderately halophilic strictly anaerobic fermenter bacterium from mud volcano of Taman peninsula.</title>
        <authorList>
            <person name="Frolova A."/>
            <person name="Merkel A.Y."/>
            <person name="Slobodkin A.I."/>
        </authorList>
    </citation>
    <scope>NUCLEOTIDE SEQUENCE [LARGE SCALE GENOMIC DNA]</scope>
    <source>
        <strain evidence="7 8">F-3ap</strain>
    </source>
</reference>
<keyword evidence="4" id="KW-0067">ATP-binding</keyword>
<evidence type="ECO:0000256" key="1">
    <source>
        <dbReference type="ARBA" id="ARBA00022679"/>
    </source>
</evidence>
<organism evidence="7 8">
    <name type="scientific">Anaerotalea alkaliphila</name>
    <dbReference type="NCBI Taxonomy" id="2662126"/>
    <lineage>
        <taxon>Bacteria</taxon>
        <taxon>Bacillati</taxon>
        <taxon>Bacillota</taxon>
        <taxon>Clostridia</taxon>
        <taxon>Eubacteriales</taxon>
        <taxon>Anaerotalea</taxon>
    </lineage>
</organism>
<dbReference type="PANTHER" id="PTHR41299">
    <property type="entry name" value="THIAMINE PYROPHOSPHOKINASE"/>
    <property type="match status" value="1"/>
</dbReference>
<dbReference type="GO" id="GO:0030975">
    <property type="term" value="F:thiamine binding"/>
    <property type="evidence" value="ECO:0007669"/>
    <property type="project" value="InterPro"/>
</dbReference>
<dbReference type="Gene3D" id="3.40.50.10240">
    <property type="entry name" value="Thiamin pyrophosphokinase, catalytic domain"/>
    <property type="match status" value="1"/>
</dbReference>
<dbReference type="GO" id="GO:0009229">
    <property type="term" value="P:thiamine diphosphate biosynthetic process"/>
    <property type="evidence" value="ECO:0007669"/>
    <property type="project" value="InterPro"/>
</dbReference>
<keyword evidence="1 7" id="KW-0808">Transferase</keyword>
<keyword evidence="3 7" id="KW-0418">Kinase</keyword>
<dbReference type="Pfam" id="PF04263">
    <property type="entry name" value="TPK_catalytic"/>
    <property type="match status" value="1"/>
</dbReference>
<evidence type="ECO:0000256" key="4">
    <source>
        <dbReference type="ARBA" id="ARBA00022840"/>
    </source>
</evidence>
<dbReference type="EMBL" id="JAAEEH010000007">
    <property type="protein sequence ID" value="NDL66883.1"/>
    <property type="molecule type" value="Genomic_DNA"/>
</dbReference>
<dbReference type="InterPro" id="IPR053149">
    <property type="entry name" value="TPK"/>
</dbReference>
<dbReference type="CDD" id="cd07995">
    <property type="entry name" value="TPK"/>
    <property type="match status" value="1"/>
</dbReference>
<gene>
    <name evidence="7" type="ORF">GXN74_03865</name>
</gene>
<evidence type="ECO:0000256" key="5">
    <source>
        <dbReference type="NCBIfam" id="TIGR01378"/>
    </source>
</evidence>
<dbReference type="EC" id="2.7.6.2" evidence="5"/>
<dbReference type="GO" id="GO:0005524">
    <property type="term" value="F:ATP binding"/>
    <property type="evidence" value="ECO:0007669"/>
    <property type="project" value="UniProtKB-KW"/>
</dbReference>
<evidence type="ECO:0000256" key="3">
    <source>
        <dbReference type="ARBA" id="ARBA00022777"/>
    </source>
</evidence>
<dbReference type="GO" id="GO:0004788">
    <property type="term" value="F:thiamine diphosphokinase activity"/>
    <property type="evidence" value="ECO:0007669"/>
    <property type="project" value="UniProtKB-UniRule"/>
</dbReference>
<accession>A0A7X5HUH9</accession>
<protein>
    <recommendedName>
        <fullName evidence="5">Thiamine diphosphokinase</fullName>
        <ecNumber evidence="5">2.7.6.2</ecNumber>
    </recommendedName>
</protein>
<dbReference type="Pfam" id="PF04265">
    <property type="entry name" value="TPK_B1_binding"/>
    <property type="match status" value="1"/>
</dbReference>